<dbReference type="SUPFAM" id="SSF103473">
    <property type="entry name" value="MFS general substrate transporter"/>
    <property type="match status" value="1"/>
</dbReference>
<feature type="transmembrane region" description="Helical" evidence="7">
    <location>
        <begin position="339"/>
        <end position="359"/>
    </location>
</feature>
<organism evidence="9 10">
    <name type="scientific">Kitasatospora kifunensis</name>
    <name type="common">Streptomyces kifunensis</name>
    <dbReference type="NCBI Taxonomy" id="58351"/>
    <lineage>
        <taxon>Bacteria</taxon>
        <taxon>Bacillati</taxon>
        <taxon>Actinomycetota</taxon>
        <taxon>Actinomycetes</taxon>
        <taxon>Kitasatosporales</taxon>
        <taxon>Streptomycetaceae</taxon>
        <taxon>Kitasatospora</taxon>
    </lineage>
</organism>
<evidence type="ECO:0000259" key="8">
    <source>
        <dbReference type="PROSITE" id="PS50850"/>
    </source>
</evidence>
<accession>A0A7W7R9L1</accession>
<keyword evidence="2" id="KW-0813">Transport</keyword>
<keyword evidence="10" id="KW-1185">Reference proteome</keyword>
<dbReference type="GO" id="GO:0005886">
    <property type="term" value="C:plasma membrane"/>
    <property type="evidence" value="ECO:0007669"/>
    <property type="project" value="UniProtKB-SubCell"/>
</dbReference>
<evidence type="ECO:0000256" key="2">
    <source>
        <dbReference type="ARBA" id="ARBA00022448"/>
    </source>
</evidence>
<evidence type="ECO:0000256" key="6">
    <source>
        <dbReference type="ARBA" id="ARBA00023136"/>
    </source>
</evidence>
<evidence type="ECO:0000256" key="7">
    <source>
        <dbReference type="SAM" id="Phobius"/>
    </source>
</evidence>
<feature type="transmembrane region" description="Helical" evidence="7">
    <location>
        <begin position="371"/>
        <end position="390"/>
    </location>
</feature>
<dbReference type="Gene3D" id="1.20.1250.20">
    <property type="entry name" value="MFS general substrate transporter like domains"/>
    <property type="match status" value="1"/>
</dbReference>
<dbReference type="InterPro" id="IPR005829">
    <property type="entry name" value="Sugar_transporter_CS"/>
</dbReference>
<feature type="transmembrane region" description="Helical" evidence="7">
    <location>
        <begin position="216"/>
        <end position="240"/>
    </location>
</feature>
<dbReference type="InterPro" id="IPR011701">
    <property type="entry name" value="MFS"/>
</dbReference>
<feature type="transmembrane region" description="Helical" evidence="7">
    <location>
        <begin position="276"/>
        <end position="299"/>
    </location>
</feature>
<dbReference type="Pfam" id="PF07690">
    <property type="entry name" value="MFS_1"/>
    <property type="match status" value="1"/>
</dbReference>
<keyword evidence="3" id="KW-1003">Cell membrane</keyword>
<feature type="transmembrane region" description="Helical" evidence="7">
    <location>
        <begin position="306"/>
        <end position="327"/>
    </location>
</feature>
<keyword evidence="6 7" id="KW-0472">Membrane</keyword>
<dbReference type="EMBL" id="JACHJV010000001">
    <property type="protein sequence ID" value="MBB4927311.1"/>
    <property type="molecule type" value="Genomic_DNA"/>
</dbReference>
<dbReference type="InterPro" id="IPR020846">
    <property type="entry name" value="MFS_dom"/>
</dbReference>
<keyword evidence="4 7" id="KW-0812">Transmembrane</keyword>
<dbReference type="PANTHER" id="PTHR23517">
    <property type="entry name" value="RESISTANCE PROTEIN MDTM, PUTATIVE-RELATED-RELATED"/>
    <property type="match status" value="1"/>
</dbReference>
<feature type="transmembrane region" description="Helical" evidence="7">
    <location>
        <begin position="252"/>
        <end position="270"/>
    </location>
</feature>
<evidence type="ECO:0000313" key="9">
    <source>
        <dbReference type="EMBL" id="MBB4927311.1"/>
    </source>
</evidence>
<evidence type="ECO:0000313" key="10">
    <source>
        <dbReference type="Proteomes" id="UP000540506"/>
    </source>
</evidence>
<dbReference type="PROSITE" id="PS00216">
    <property type="entry name" value="SUGAR_TRANSPORT_1"/>
    <property type="match status" value="1"/>
</dbReference>
<evidence type="ECO:0000256" key="3">
    <source>
        <dbReference type="ARBA" id="ARBA00022475"/>
    </source>
</evidence>
<feature type="transmembrane region" description="Helical" evidence="7">
    <location>
        <begin position="79"/>
        <end position="112"/>
    </location>
</feature>
<protein>
    <submittedName>
        <fullName evidence="9">MFS family permease</fullName>
    </submittedName>
</protein>
<dbReference type="PROSITE" id="PS50850">
    <property type="entry name" value="MFS"/>
    <property type="match status" value="1"/>
</dbReference>
<feature type="transmembrane region" description="Helical" evidence="7">
    <location>
        <begin position="40"/>
        <end position="59"/>
    </location>
</feature>
<dbReference type="InterPro" id="IPR050171">
    <property type="entry name" value="MFS_Transporters"/>
</dbReference>
<name>A0A7W7R9L1_KITKI</name>
<keyword evidence="5 7" id="KW-1133">Transmembrane helix</keyword>
<sequence length="399" mass="40649">MSKSGGPLPPGVRLLIAARAVNRLGAFSLPFLTVLVSTEFGAGIATAGLVSAAFGLATIPSRLAGGRLADRLGRRHTILLGLVGCAIAELGIAAAGSLTTVAVFAVLLGLVFELYEPPSQAMIADAVEPDEHVRAYGALNAALAGAGVGAGLIAATVGRWDLRWLFVVDALTSLACAIVVRTVLPADRPRPTADEPSRPSDCIESPADRSAWRDGALLAMLACGTLFAVVYLQIMVALPLSLVRRGLDGADAGLLFTTAAVTVVAGQPLLRLRRPAALSAPSALALGYLLLAAGLAGYAAARTLPAFLAATVVWSLGDLLLLGRAYAVVVELAPTAARGHYLAVYGISWGIAGIAAPLLGTQLLARTGVTCLWTVLAVGALLLAAVQLPLGGALSRALR</sequence>
<dbReference type="GO" id="GO:0022857">
    <property type="term" value="F:transmembrane transporter activity"/>
    <property type="evidence" value="ECO:0007669"/>
    <property type="project" value="InterPro"/>
</dbReference>
<dbReference type="PANTHER" id="PTHR23517:SF2">
    <property type="entry name" value="MULTIDRUG RESISTANCE PROTEIN MDTH"/>
    <property type="match status" value="1"/>
</dbReference>
<proteinExistence type="predicted"/>
<reference evidence="9 10" key="1">
    <citation type="submission" date="2020-08" db="EMBL/GenBank/DDBJ databases">
        <title>Sequencing the genomes of 1000 actinobacteria strains.</title>
        <authorList>
            <person name="Klenk H.-P."/>
        </authorList>
    </citation>
    <scope>NUCLEOTIDE SEQUENCE [LARGE SCALE GENOMIC DNA]</scope>
    <source>
        <strain evidence="9 10">DSM 41654</strain>
    </source>
</reference>
<evidence type="ECO:0000256" key="5">
    <source>
        <dbReference type="ARBA" id="ARBA00022989"/>
    </source>
</evidence>
<comment type="caution">
    <text evidence="9">The sequence shown here is derived from an EMBL/GenBank/DDBJ whole genome shotgun (WGS) entry which is preliminary data.</text>
</comment>
<feature type="transmembrane region" description="Helical" evidence="7">
    <location>
        <begin position="135"/>
        <end position="157"/>
    </location>
</feature>
<dbReference type="AlphaFoldDB" id="A0A7W7R9L1"/>
<comment type="subcellular location">
    <subcellularLocation>
        <location evidence="1">Cell membrane</location>
        <topology evidence="1">Multi-pass membrane protein</topology>
    </subcellularLocation>
</comment>
<gene>
    <name evidence="9" type="ORF">FHR34_006304</name>
</gene>
<dbReference type="RefSeq" id="WP_246560183.1">
    <property type="nucleotide sequence ID" value="NZ_JACHJV010000001.1"/>
</dbReference>
<feature type="domain" description="Major facilitator superfamily (MFS) profile" evidence="8">
    <location>
        <begin position="11"/>
        <end position="399"/>
    </location>
</feature>
<evidence type="ECO:0000256" key="4">
    <source>
        <dbReference type="ARBA" id="ARBA00022692"/>
    </source>
</evidence>
<dbReference type="InterPro" id="IPR036259">
    <property type="entry name" value="MFS_trans_sf"/>
</dbReference>
<evidence type="ECO:0000256" key="1">
    <source>
        <dbReference type="ARBA" id="ARBA00004651"/>
    </source>
</evidence>
<dbReference type="Proteomes" id="UP000540506">
    <property type="component" value="Unassembled WGS sequence"/>
</dbReference>